<evidence type="ECO:0000313" key="3">
    <source>
        <dbReference type="Proteomes" id="UP000325563"/>
    </source>
</evidence>
<reference evidence="2 3" key="1">
    <citation type="submission" date="2017-09" db="EMBL/GenBank/DDBJ databases">
        <authorList>
            <person name="Lee N."/>
            <person name="Cho B.-K."/>
        </authorList>
    </citation>
    <scope>NUCLEOTIDE SEQUENCE [LARGE SCALE GENOMIC DNA]</scope>
    <source>
        <strain evidence="2 3">ATCC 27476</strain>
    </source>
</reference>
<protein>
    <submittedName>
        <fullName evidence="2">Uncharacterized protein</fullName>
    </submittedName>
</protein>
<accession>A0A5J6JGV6</accession>
<gene>
    <name evidence="2" type="ORF">CP980_32875</name>
</gene>
<name>A0A5J6JGV6_STRVI</name>
<feature type="compositionally biased region" description="Basic residues" evidence="1">
    <location>
        <begin position="179"/>
        <end position="188"/>
    </location>
</feature>
<dbReference type="AlphaFoldDB" id="A0A5J6JGV6"/>
<feature type="compositionally biased region" description="Low complexity" evidence="1">
    <location>
        <begin position="165"/>
        <end position="178"/>
    </location>
</feature>
<dbReference type="Proteomes" id="UP000325563">
    <property type="component" value="Chromosome"/>
</dbReference>
<dbReference type="GeneID" id="95615334"/>
<dbReference type="KEGG" id="svn:CP980_32875"/>
<organism evidence="2 3">
    <name type="scientific">Streptomyces vinaceus</name>
    <dbReference type="NCBI Taxonomy" id="1960"/>
    <lineage>
        <taxon>Bacteria</taxon>
        <taxon>Bacillati</taxon>
        <taxon>Actinomycetota</taxon>
        <taxon>Actinomycetes</taxon>
        <taxon>Kitasatosporales</taxon>
        <taxon>Streptomycetaceae</taxon>
        <taxon>Streptomyces</taxon>
    </lineage>
</organism>
<dbReference type="RefSeq" id="WP_150529835.1">
    <property type="nucleotide sequence ID" value="NZ_BNBW01000016.1"/>
</dbReference>
<evidence type="ECO:0000313" key="2">
    <source>
        <dbReference type="EMBL" id="QEV49233.1"/>
    </source>
</evidence>
<feature type="compositionally biased region" description="Basic and acidic residues" evidence="1">
    <location>
        <begin position="199"/>
        <end position="210"/>
    </location>
</feature>
<proteinExistence type="predicted"/>
<evidence type="ECO:0000256" key="1">
    <source>
        <dbReference type="SAM" id="MobiDB-lite"/>
    </source>
</evidence>
<sequence length="210" mass="22551">MYEPKGLDSASAQVPPQARRVIAWLKDRDTVERVLQSSLGDPPSERDVTLARMGDVLQATAQGLSRQAAAVWAGVPEHVLHGWTETDPSFAAALDAAAALASAHGIRPGRQSTSAMLRVLLLAMSQGTTKLDAITLAGFRHNRFRALLKASSALEDLLEAARGVRPSRPRGGYVPGGYRPRRPGRKPPPRGGFRLVRRAAPEVREPGTDA</sequence>
<keyword evidence="3" id="KW-1185">Reference proteome</keyword>
<dbReference type="EMBL" id="CP023692">
    <property type="protein sequence ID" value="QEV49233.1"/>
    <property type="molecule type" value="Genomic_DNA"/>
</dbReference>
<feature type="region of interest" description="Disordered" evidence="1">
    <location>
        <begin position="165"/>
        <end position="210"/>
    </location>
</feature>